<evidence type="ECO:0000256" key="1">
    <source>
        <dbReference type="ARBA" id="ARBA00022490"/>
    </source>
</evidence>
<keyword evidence="2 4" id="KW-0694">RNA-binding</keyword>
<dbReference type="Pfam" id="PF01423">
    <property type="entry name" value="LSM"/>
    <property type="match status" value="1"/>
</dbReference>
<dbReference type="Gene3D" id="2.30.30.100">
    <property type="match status" value="1"/>
</dbReference>
<reference evidence="7 8" key="1">
    <citation type="submission" date="2022-03" db="EMBL/GenBank/DDBJ databases">
        <title>Genome data of Colletotrichum spp.</title>
        <authorList>
            <person name="Utami Y.D."/>
            <person name="Hiruma K."/>
        </authorList>
    </citation>
    <scope>NUCLEOTIDE SEQUENCE [LARGE SCALE GENOMIC DNA]</scope>
    <source>
        <strain evidence="7 8">MAFF 239500</strain>
    </source>
</reference>
<dbReference type="PANTHER" id="PTHR15588">
    <property type="entry name" value="LSM1"/>
    <property type="match status" value="1"/>
</dbReference>
<feature type="region of interest" description="Disordered" evidence="5">
    <location>
        <begin position="1"/>
        <end position="32"/>
    </location>
</feature>
<dbReference type="GO" id="GO:1990726">
    <property type="term" value="C:Lsm1-7-Pat1 complex"/>
    <property type="evidence" value="ECO:0007669"/>
    <property type="project" value="TreeGrafter"/>
</dbReference>
<evidence type="ECO:0000256" key="2">
    <source>
        <dbReference type="ARBA" id="ARBA00022884"/>
    </source>
</evidence>
<sequence>MENLTISDAPPQGGQPVLGGRAPPPPQQTPQLPPQMFTTAAQLLDMTDISAALLRGATRDRTLTSPVEKLMVALRDGRKLIGVLRSWDQFANLVLQDTVERVYAHPDPEANPPREGGLFADIKRGIFLVRGENVLLLGEIDLDKDDDPPPGYEPADLKLVQGLAAERKDKDKARDKGRIKKLSTLGFEGENMGEILL</sequence>
<dbReference type="GO" id="GO:0003729">
    <property type="term" value="F:mRNA binding"/>
    <property type="evidence" value="ECO:0007669"/>
    <property type="project" value="TreeGrafter"/>
</dbReference>
<evidence type="ECO:0000256" key="3">
    <source>
        <dbReference type="ARBA" id="ARBA00023274"/>
    </source>
</evidence>
<feature type="compositionally biased region" description="Pro residues" evidence="5">
    <location>
        <begin position="22"/>
        <end position="32"/>
    </location>
</feature>
<evidence type="ECO:0000313" key="7">
    <source>
        <dbReference type="EMBL" id="GKT49388.1"/>
    </source>
</evidence>
<dbReference type="PANTHER" id="PTHR15588:SF8">
    <property type="entry name" value="U6 SNRNA-ASSOCIATED SM-LIKE PROTEIN LSM1"/>
    <property type="match status" value="1"/>
</dbReference>
<dbReference type="InterPro" id="IPR001163">
    <property type="entry name" value="Sm_dom_euk/arc"/>
</dbReference>
<dbReference type="GO" id="GO:0000932">
    <property type="term" value="C:P-body"/>
    <property type="evidence" value="ECO:0007669"/>
    <property type="project" value="UniProtKB-SubCell"/>
</dbReference>
<protein>
    <recommendedName>
        <fullName evidence="4">U6 snRNA-associated Sm-like protein LSm1</fullName>
    </recommendedName>
</protein>
<dbReference type="SUPFAM" id="SSF50182">
    <property type="entry name" value="Sm-like ribonucleoproteins"/>
    <property type="match status" value="1"/>
</dbReference>
<keyword evidence="4" id="KW-0507">mRNA processing</keyword>
<dbReference type="GO" id="GO:0000290">
    <property type="term" value="P:deadenylation-dependent decapping of nuclear-transcribed mRNA"/>
    <property type="evidence" value="ECO:0007669"/>
    <property type="project" value="TreeGrafter"/>
</dbReference>
<dbReference type="GO" id="GO:1990904">
    <property type="term" value="C:ribonucleoprotein complex"/>
    <property type="evidence" value="ECO:0007669"/>
    <property type="project" value="UniProtKB-KW"/>
</dbReference>
<organism evidence="7 8">
    <name type="scientific">Colletotrichum spaethianum</name>
    <dbReference type="NCBI Taxonomy" id="700344"/>
    <lineage>
        <taxon>Eukaryota</taxon>
        <taxon>Fungi</taxon>
        <taxon>Dikarya</taxon>
        <taxon>Ascomycota</taxon>
        <taxon>Pezizomycotina</taxon>
        <taxon>Sordariomycetes</taxon>
        <taxon>Hypocreomycetidae</taxon>
        <taxon>Glomerellales</taxon>
        <taxon>Glomerellaceae</taxon>
        <taxon>Colletotrichum</taxon>
        <taxon>Colletotrichum spaethianum species complex</taxon>
    </lineage>
</organism>
<dbReference type="InterPro" id="IPR034104">
    <property type="entry name" value="Lsm1"/>
</dbReference>
<comment type="subunit">
    <text evidence="4">Component of the heptameric LSM1-LSM7 complex that forms a seven-membered ring structure with a donut shape.</text>
</comment>
<dbReference type="InterPro" id="IPR010920">
    <property type="entry name" value="LSM_dom_sf"/>
</dbReference>
<feature type="domain" description="Sm" evidence="6">
    <location>
        <begin position="61"/>
        <end position="139"/>
    </location>
</feature>
<comment type="caution">
    <text evidence="7">The sequence shown here is derived from an EMBL/GenBank/DDBJ whole genome shotgun (WGS) entry which is preliminary data.</text>
</comment>
<dbReference type="InterPro" id="IPR044642">
    <property type="entry name" value="PTHR15588"/>
</dbReference>
<dbReference type="AlphaFoldDB" id="A0AA37PBT8"/>
<comment type="subcellular location">
    <subcellularLocation>
        <location evidence="4">Cytoplasm</location>
    </subcellularLocation>
    <subcellularLocation>
        <location evidence="4">Cytoplasm</location>
        <location evidence="4">P-body</location>
    </subcellularLocation>
</comment>
<evidence type="ECO:0000313" key="8">
    <source>
        <dbReference type="Proteomes" id="UP001055115"/>
    </source>
</evidence>
<keyword evidence="8" id="KW-1185">Reference proteome</keyword>
<comment type="similarity">
    <text evidence="4">Belongs to the snRNP Sm proteins family.</text>
</comment>
<gene>
    <name evidence="4" type="primary">LSM1</name>
    <name evidence="7" type="ORF">ColSpa_09569</name>
</gene>
<dbReference type="SMART" id="SM00651">
    <property type="entry name" value="Sm"/>
    <property type="match status" value="1"/>
</dbReference>
<proteinExistence type="inferred from homology"/>
<dbReference type="CDD" id="cd01728">
    <property type="entry name" value="LSm1"/>
    <property type="match status" value="1"/>
</dbReference>
<keyword evidence="3 4" id="KW-0687">Ribonucleoprotein</keyword>
<evidence type="ECO:0000259" key="6">
    <source>
        <dbReference type="SMART" id="SM00651"/>
    </source>
</evidence>
<evidence type="ECO:0000256" key="4">
    <source>
        <dbReference type="RuleBase" id="RU365047"/>
    </source>
</evidence>
<keyword evidence="1 4" id="KW-0963">Cytoplasm</keyword>
<dbReference type="EMBL" id="BQXU01000029">
    <property type="protein sequence ID" value="GKT49388.1"/>
    <property type="molecule type" value="Genomic_DNA"/>
</dbReference>
<name>A0AA37PBT8_9PEZI</name>
<evidence type="ECO:0000256" key="5">
    <source>
        <dbReference type="SAM" id="MobiDB-lite"/>
    </source>
</evidence>
<comment type="function">
    <text evidence="4">Component of the cytoplasmic LSM1-LSM7 complex which is involved in mRNA degradation.</text>
</comment>
<dbReference type="Proteomes" id="UP001055115">
    <property type="component" value="Unassembled WGS sequence"/>
</dbReference>
<accession>A0AA37PBT8</accession>
<dbReference type="GO" id="GO:0006397">
    <property type="term" value="P:mRNA processing"/>
    <property type="evidence" value="ECO:0007669"/>
    <property type="project" value="UniProtKB-UniRule"/>
</dbReference>